<evidence type="ECO:0000313" key="3">
    <source>
        <dbReference type="Proteomes" id="UP000220828"/>
    </source>
</evidence>
<dbReference type="OrthoDB" id="709028at2"/>
<organism evidence="2 3">
    <name type="scientific">Flavobacterium branchiophilum</name>
    <dbReference type="NCBI Taxonomy" id="55197"/>
    <lineage>
        <taxon>Bacteria</taxon>
        <taxon>Pseudomonadati</taxon>
        <taxon>Bacteroidota</taxon>
        <taxon>Flavobacteriia</taxon>
        <taxon>Flavobacteriales</taxon>
        <taxon>Flavobacteriaceae</taxon>
        <taxon>Flavobacterium</taxon>
    </lineage>
</organism>
<dbReference type="OMA" id="VKWIFII"/>
<keyword evidence="1" id="KW-1133">Transmembrane helix</keyword>
<dbReference type="RefSeq" id="WP_014084864.1">
    <property type="nucleotide sequence ID" value="NZ_CBCSFI010000010.1"/>
</dbReference>
<comment type="caution">
    <text evidence="2">The sequence shown here is derived from an EMBL/GenBank/DDBJ whole genome shotgun (WGS) entry which is preliminary data.</text>
</comment>
<feature type="transmembrane region" description="Helical" evidence="1">
    <location>
        <begin position="79"/>
        <end position="96"/>
    </location>
</feature>
<feature type="transmembrane region" description="Helical" evidence="1">
    <location>
        <begin position="158"/>
        <end position="183"/>
    </location>
</feature>
<sequence>MKELDLLKRDWQKTEHTFESISDKDIYKMIHQKSYSTVRWILIFSIVEFVVFNGIGLLLDSENIEKIIAHYPFLGYLDKLNYIVIIGFIVLFYLNYRSISVLNSSKNLIKHILKTRKIVRFYIIWNMVIGCLFGIYGILESFESMYQTNQSHMALPSIAAQIITSIIILGLLIGFLFLFYKLVYGRLLNKLKKNYEELSKME</sequence>
<gene>
    <name evidence="2" type="ORF">B0A77_03955</name>
</gene>
<protein>
    <submittedName>
        <fullName evidence="2">Uncharacterized protein</fullName>
    </submittedName>
</protein>
<accession>A0A2H3KDH9</accession>
<dbReference type="AlphaFoldDB" id="A0A2H3KDH9"/>
<keyword evidence="1" id="KW-0812">Transmembrane</keyword>
<dbReference type="Proteomes" id="UP000220828">
    <property type="component" value="Unassembled WGS sequence"/>
</dbReference>
<proteinExistence type="predicted"/>
<evidence type="ECO:0000256" key="1">
    <source>
        <dbReference type="SAM" id="Phobius"/>
    </source>
</evidence>
<dbReference type="EMBL" id="PCMW01000023">
    <property type="protein sequence ID" value="PDS25798.1"/>
    <property type="molecule type" value="Genomic_DNA"/>
</dbReference>
<reference evidence="2 3" key="1">
    <citation type="submission" date="2017-09" db="EMBL/GenBank/DDBJ databases">
        <title>Whole genomes of Flavobacteriaceae.</title>
        <authorList>
            <person name="Stine C."/>
            <person name="Li C."/>
            <person name="Tadesse D."/>
        </authorList>
    </citation>
    <scope>NUCLEOTIDE SEQUENCE [LARGE SCALE GENOMIC DNA]</scope>
    <source>
        <strain evidence="2 3">ATCC 35036</strain>
    </source>
</reference>
<feature type="transmembrane region" description="Helical" evidence="1">
    <location>
        <begin position="38"/>
        <end position="59"/>
    </location>
</feature>
<feature type="transmembrane region" description="Helical" evidence="1">
    <location>
        <begin position="117"/>
        <end position="138"/>
    </location>
</feature>
<evidence type="ECO:0000313" key="2">
    <source>
        <dbReference type="EMBL" id="PDS25798.1"/>
    </source>
</evidence>
<keyword evidence="1" id="KW-0472">Membrane</keyword>
<name>A0A2H3KDH9_9FLAO</name>